<organism evidence="2 3">
    <name type="scientific">Bugula neritina</name>
    <name type="common">Brown bryozoan</name>
    <name type="synonym">Sertularia neritina</name>
    <dbReference type="NCBI Taxonomy" id="10212"/>
    <lineage>
        <taxon>Eukaryota</taxon>
        <taxon>Metazoa</taxon>
        <taxon>Spiralia</taxon>
        <taxon>Lophotrochozoa</taxon>
        <taxon>Bryozoa</taxon>
        <taxon>Gymnolaemata</taxon>
        <taxon>Cheilostomatida</taxon>
        <taxon>Flustrina</taxon>
        <taxon>Buguloidea</taxon>
        <taxon>Bugulidae</taxon>
        <taxon>Bugula</taxon>
    </lineage>
</organism>
<feature type="compositionally biased region" description="Polar residues" evidence="1">
    <location>
        <begin position="213"/>
        <end position="224"/>
    </location>
</feature>
<protein>
    <submittedName>
        <fullName evidence="2">Uncharacterized protein</fullName>
    </submittedName>
</protein>
<evidence type="ECO:0000256" key="1">
    <source>
        <dbReference type="SAM" id="MobiDB-lite"/>
    </source>
</evidence>
<name>A0A7J7JE55_BUGNE</name>
<reference evidence="2" key="1">
    <citation type="submission" date="2020-06" db="EMBL/GenBank/DDBJ databases">
        <title>Draft genome of Bugula neritina, a colonial animal packing powerful symbionts and potential medicines.</title>
        <authorList>
            <person name="Rayko M."/>
        </authorList>
    </citation>
    <scope>NUCLEOTIDE SEQUENCE [LARGE SCALE GENOMIC DNA]</scope>
    <source>
        <strain evidence="2">Kwan_BN1</strain>
    </source>
</reference>
<feature type="region of interest" description="Disordered" evidence="1">
    <location>
        <begin position="596"/>
        <end position="650"/>
    </location>
</feature>
<feature type="compositionally biased region" description="Polar residues" evidence="1">
    <location>
        <begin position="671"/>
        <end position="688"/>
    </location>
</feature>
<accession>A0A7J7JE55</accession>
<evidence type="ECO:0000313" key="2">
    <source>
        <dbReference type="EMBL" id="KAF6024510.1"/>
    </source>
</evidence>
<dbReference type="EMBL" id="VXIV02002564">
    <property type="protein sequence ID" value="KAF6024510.1"/>
    <property type="molecule type" value="Genomic_DNA"/>
</dbReference>
<proteinExistence type="predicted"/>
<feature type="region of interest" description="Disordered" evidence="1">
    <location>
        <begin position="671"/>
        <end position="696"/>
    </location>
</feature>
<comment type="caution">
    <text evidence="2">The sequence shown here is derived from an EMBL/GenBank/DDBJ whole genome shotgun (WGS) entry which is preliminary data.</text>
</comment>
<evidence type="ECO:0000313" key="3">
    <source>
        <dbReference type="Proteomes" id="UP000593567"/>
    </source>
</evidence>
<feature type="compositionally biased region" description="Basic and acidic residues" evidence="1">
    <location>
        <begin position="614"/>
        <end position="640"/>
    </location>
</feature>
<dbReference type="Proteomes" id="UP000593567">
    <property type="component" value="Unassembled WGS sequence"/>
</dbReference>
<sequence>MDIPKLIVLIQHLHYIVGETMGPATDSTDRQLELLYVYKTLASLNSEKGADGGKLRHLSTVKSRYLNENLRHARISKKIQKGDSTATINQESQSSAISIQSIKPMNLYAVKKQQKRVAALLSADREAVDSHVTSRRRKNMIKTVNYITQKRMNDRTEISNTAASEDAFVNFYLQDFYKKKEMGPSTNFGDELDLEAGAFTEGSGVSGHGSRLPSMTISVGQRSMSKSRKVKDKNQKTILEQVERLHQLRRASKVNTVSVDDRFFSLLSRKSAKAQDRSLGSSVYKTLPIKEHTLALENDGKSMKMESTNSLLPSSTSVTSASQNLNFVYKKYIEDILESSKKIDLQLDRSQTNRTASADTILLHAKESNGIQKNKAMSAPFFRDIQSELRARKQIPPLGQVEDANPEKHSPVNQDSQLAAQSMETKAADRVGSRVNFPLASRKSFLSNIPSIDTSVEHSVKNSTAFSQTLSYTPTISAVTNPNIVSYQEPDAVLGQNGNEQLLSERRRIRRHRGAGPLRTPSPQHSFSVGRLSSAFVGRDELCQCEESVRTPKVYNSCSLCYRTFVHSPWCDNKEDIRYLNCNSCGGIIQGLRTPPFSKDDEFETSISTPELSDGDHGESDDSDMLSRDDLDENGNKKETTQGLNSSARLEDVLQSIPTIEMEQGVEWDNYGSQQSQVRSPSNYSGSRKLSKVMSPETMMSHVEAALSREQDEKEQINGKLKDHKTAEENGTAVNKTGELSGAVTKLPLIIQSQDWTKIHKKAYMAALADARAKHLPFTSDYLGLQIARSYTTTYFSKIPWNNMGFPDNSPHDKIDTKVPEMKRILGSTNVYDYYPGGKKFHIKDLQSTPKIRAAR</sequence>
<feature type="region of interest" description="Disordered" evidence="1">
    <location>
        <begin position="203"/>
        <end position="234"/>
    </location>
</feature>
<dbReference type="AlphaFoldDB" id="A0A7J7JE55"/>
<gene>
    <name evidence="2" type="ORF">EB796_017178</name>
</gene>
<keyword evidence="3" id="KW-1185">Reference proteome</keyword>